<dbReference type="OrthoDB" id="8189408at2759"/>
<accession>A0A4C1T922</accession>
<organism evidence="2 3">
    <name type="scientific">Eumeta variegata</name>
    <name type="common">Bagworm moth</name>
    <name type="synonym">Eumeta japonica</name>
    <dbReference type="NCBI Taxonomy" id="151549"/>
    <lineage>
        <taxon>Eukaryota</taxon>
        <taxon>Metazoa</taxon>
        <taxon>Ecdysozoa</taxon>
        <taxon>Arthropoda</taxon>
        <taxon>Hexapoda</taxon>
        <taxon>Insecta</taxon>
        <taxon>Pterygota</taxon>
        <taxon>Neoptera</taxon>
        <taxon>Endopterygota</taxon>
        <taxon>Lepidoptera</taxon>
        <taxon>Glossata</taxon>
        <taxon>Ditrysia</taxon>
        <taxon>Tineoidea</taxon>
        <taxon>Psychidae</taxon>
        <taxon>Oiketicinae</taxon>
        <taxon>Eumeta</taxon>
    </lineage>
</organism>
<comment type="caution">
    <text evidence="2">The sequence shown here is derived from an EMBL/GenBank/DDBJ whole genome shotgun (WGS) entry which is preliminary data.</text>
</comment>
<reference evidence="2 3" key="1">
    <citation type="journal article" date="2019" name="Commun. Biol.">
        <title>The bagworm genome reveals a unique fibroin gene that provides high tensile strength.</title>
        <authorList>
            <person name="Kono N."/>
            <person name="Nakamura H."/>
            <person name="Ohtoshi R."/>
            <person name="Tomita M."/>
            <person name="Numata K."/>
            <person name="Arakawa K."/>
        </authorList>
    </citation>
    <scope>NUCLEOTIDE SEQUENCE [LARGE SCALE GENOMIC DNA]</scope>
</reference>
<gene>
    <name evidence="2" type="ORF">EVAR_76446_1</name>
</gene>
<evidence type="ECO:0000256" key="1">
    <source>
        <dbReference type="SAM" id="MobiDB-lite"/>
    </source>
</evidence>
<dbReference type="Proteomes" id="UP000299102">
    <property type="component" value="Unassembled WGS sequence"/>
</dbReference>
<sequence length="136" mass="15616">MEVICNIKCVTLYKKQPEMAQMPQIISKQGLGDRGPRFKERREYQPPPREPPPLKPIPQCGAPFNSTSERKSIVRPSDTPAPNSYLPEYKKQEMDFAYSFNGRKVLKCAVKVSLACMETIHVYSLQIHEQLILRIP</sequence>
<keyword evidence="3" id="KW-1185">Reference proteome</keyword>
<evidence type="ECO:0000313" key="3">
    <source>
        <dbReference type="Proteomes" id="UP000299102"/>
    </source>
</evidence>
<feature type="compositionally biased region" description="Pro residues" evidence="1">
    <location>
        <begin position="45"/>
        <end position="56"/>
    </location>
</feature>
<name>A0A4C1T922_EUMVA</name>
<dbReference type="EMBL" id="BGZK01000041">
    <property type="protein sequence ID" value="GBP10634.1"/>
    <property type="molecule type" value="Genomic_DNA"/>
</dbReference>
<proteinExistence type="predicted"/>
<dbReference type="AlphaFoldDB" id="A0A4C1T922"/>
<protein>
    <submittedName>
        <fullName evidence="2">Uncharacterized protein</fullName>
    </submittedName>
</protein>
<evidence type="ECO:0000313" key="2">
    <source>
        <dbReference type="EMBL" id="GBP10634.1"/>
    </source>
</evidence>
<feature type="compositionally biased region" description="Basic and acidic residues" evidence="1">
    <location>
        <begin position="34"/>
        <end position="44"/>
    </location>
</feature>
<feature type="region of interest" description="Disordered" evidence="1">
    <location>
        <begin position="25"/>
        <end position="84"/>
    </location>
</feature>